<dbReference type="PIRSF" id="PIRSF000337">
    <property type="entry name" value="NTA_MOA"/>
    <property type="match status" value="1"/>
</dbReference>
<dbReference type="Pfam" id="PF00296">
    <property type="entry name" value="Bac_luciferase"/>
    <property type="match status" value="1"/>
</dbReference>
<reference evidence="8 9" key="1">
    <citation type="submission" date="2024-09" db="EMBL/GenBank/DDBJ databases">
        <authorList>
            <person name="Sun Q."/>
            <person name="Mori K."/>
        </authorList>
    </citation>
    <scope>NUCLEOTIDE SEQUENCE [LARGE SCALE GENOMIC DNA]</scope>
    <source>
        <strain evidence="8 9">TBRC 4938</strain>
    </source>
</reference>
<dbReference type="SUPFAM" id="SSF51679">
    <property type="entry name" value="Bacterial luciferase-like"/>
    <property type="match status" value="1"/>
</dbReference>
<comment type="caution">
    <text evidence="8">The sequence shown here is derived from an EMBL/GenBank/DDBJ whole genome shotgun (WGS) entry which is preliminary data.</text>
</comment>
<keyword evidence="1" id="KW-0285">Flavoprotein</keyword>
<protein>
    <submittedName>
        <fullName evidence="8">LLM class flavin-dependent oxidoreductase</fullName>
        <ecNumber evidence="8">1.-.-.-</ecNumber>
    </submittedName>
</protein>
<dbReference type="Gene3D" id="3.20.20.30">
    <property type="entry name" value="Luciferase-like domain"/>
    <property type="match status" value="1"/>
</dbReference>
<dbReference type="PANTHER" id="PTHR30011">
    <property type="entry name" value="ALKANESULFONATE MONOOXYGENASE-RELATED"/>
    <property type="match status" value="1"/>
</dbReference>
<evidence type="ECO:0000256" key="2">
    <source>
        <dbReference type="ARBA" id="ARBA00022643"/>
    </source>
</evidence>
<evidence type="ECO:0000256" key="1">
    <source>
        <dbReference type="ARBA" id="ARBA00022630"/>
    </source>
</evidence>
<accession>A0ABV6AM02</accession>
<feature type="domain" description="Luciferase-like" evidence="7">
    <location>
        <begin position="31"/>
        <end position="389"/>
    </location>
</feature>
<dbReference type="InterPro" id="IPR016215">
    <property type="entry name" value="NTA_MOA"/>
</dbReference>
<sequence length="445" mass="49071">MTSETAAGNQRRQLHLGLFNQPLGRHVAAWRRPEFTGNPLDINYVTQLARIAERGKFDFFFLADSLVGPTPGATQRAGNLEPLTTLAAIAVQTTHIGVAGTATTTFSEPYNIARSFASLDHISRGRAAWNVVTSTWNAAARNFGAERLPDHAERYDRAREFVSTVKGLWDTWADDAIIRDKSAGDYIAADGIRELNHRGKHFAVEGALNVPRPPQGHPVIIQAGASDDGQNLAADIADIVFTAQDNIDDARAFSEGLRERARLVGREKLPLVLAGVLPIVGETREEAQAILERLEESSDIAQGIAQLSQRWGFDLSTYPLDEPPPPAVYDGNSHSDGHSRRKLFEQRARREGLTLRQLARVAIASRGHRLIVGSYVDIADDFEEWFLTGAADGFNLIPPVAPESVEAFVDLVVPELQRRGLFRQEYAGTTLREHLGLKRPERIRA</sequence>
<evidence type="ECO:0000256" key="6">
    <source>
        <dbReference type="SAM" id="MobiDB-lite"/>
    </source>
</evidence>
<keyword evidence="9" id="KW-1185">Reference proteome</keyword>
<keyword evidence="4" id="KW-0503">Monooxygenase</keyword>
<evidence type="ECO:0000259" key="7">
    <source>
        <dbReference type="Pfam" id="PF00296"/>
    </source>
</evidence>
<proteinExistence type="inferred from homology"/>
<evidence type="ECO:0000256" key="5">
    <source>
        <dbReference type="ARBA" id="ARBA00033748"/>
    </source>
</evidence>
<dbReference type="InterPro" id="IPR036661">
    <property type="entry name" value="Luciferase-like_sf"/>
</dbReference>
<evidence type="ECO:0000313" key="8">
    <source>
        <dbReference type="EMBL" id="MFB9950743.1"/>
    </source>
</evidence>
<dbReference type="PANTHER" id="PTHR30011:SF16">
    <property type="entry name" value="C2H2 FINGER DOMAIN TRANSCRIPTION FACTOR (EUROFUNG)-RELATED"/>
    <property type="match status" value="1"/>
</dbReference>
<evidence type="ECO:0000313" key="9">
    <source>
        <dbReference type="Proteomes" id="UP001589692"/>
    </source>
</evidence>
<name>A0ABV6AM02_9HYPH</name>
<evidence type="ECO:0000256" key="3">
    <source>
        <dbReference type="ARBA" id="ARBA00023002"/>
    </source>
</evidence>
<dbReference type="RefSeq" id="WP_377263401.1">
    <property type="nucleotide sequence ID" value="NZ_JBHMAA010000019.1"/>
</dbReference>
<dbReference type="Proteomes" id="UP001589692">
    <property type="component" value="Unassembled WGS sequence"/>
</dbReference>
<dbReference type="NCBIfam" id="TIGR03860">
    <property type="entry name" value="FMN_nitrolo"/>
    <property type="match status" value="1"/>
</dbReference>
<dbReference type="GO" id="GO:0016491">
    <property type="term" value="F:oxidoreductase activity"/>
    <property type="evidence" value="ECO:0007669"/>
    <property type="project" value="UniProtKB-KW"/>
</dbReference>
<evidence type="ECO:0000256" key="4">
    <source>
        <dbReference type="ARBA" id="ARBA00023033"/>
    </source>
</evidence>
<organism evidence="8 9">
    <name type="scientific">Rhizobium puerariae</name>
    <dbReference type="NCBI Taxonomy" id="1585791"/>
    <lineage>
        <taxon>Bacteria</taxon>
        <taxon>Pseudomonadati</taxon>
        <taxon>Pseudomonadota</taxon>
        <taxon>Alphaproteobacteria</taxon>
        <taxon>Hyphomicrobiales</taxon>
        <taxon>Rhizobiaceae</taxon>
        <taxon>Rhizobium/Agrobacterium group</taxon>
        <taxon>Rhizobium</taxon>
    </lineage>
</organism>
<dbReference type="InterPro" id="IPR051260">
    <property type="entry name" value="Diverse_substr_monoxygenases"/>
</dbReference>
<keyword evidence="3 8" id="KW-0560">Oxidoreductase</keyword>
<keyword evidence="2" id="KW-0288">FMN</keyword>
<dbReference type="EC" id="1.-.-.-" evidence="8"/>
<dbReference type="CDD" id="cd01095">
    <property type="entry name" value="Nitrilotriacetate_monoxgenase"/>
    <property type="match status" value="1"/>
</dbReference>
<gene>
    <name evidence="8" type="ORF">ACFFP0_17975</name>
</gene>
<comment type="similarity">
    <text evidence="5">Belongs to the NtaA/SnaA/DszA monooxygenase family.</text>
</comment>
<dbReference type="InterPro" id="IPR011251">
    <property type="entry name" value="Luciferase-like_dom"/>
</dbReference>
<feature type="region of interest" description="Disordered" evidence="6">
    <location>
        <begin position="322"/>
        <end position="341"/>
    </location>
</feature>
<dbReference type="EMBL" id="JBHMAA010000019">
    <property type="protein sequence ID" value="MFB9950743.1"/>
    <property type="molecule type" value="Genomic_DNA"/>
</dbReference>